<reference evidence="9 10" key="1">
    <citation type="submission" date="2018-02" db="EMBL/GenBank/DDBJ databases">
        <title>Genomic Encyclopedia of Archaeal and Bacterial Type Strains, Phase II (KMG-II): from individual species to whole genera.</title>
        <authorList>
            <person name="Goeker M."/>
        </authorList>
    </citation>
    <scope>NUCLEOTIDE SEQUENCE [LARGE SCALE GENOMIC DNA]</scope>
    <source>
        <strain evidence="9 10">DSM 18921</strain>
    </source>
</reference>
<dbReference type="InterPro" id="IPR036136">
    <property type="entry name" value="Nit/Sulf_reduc_fer-like_dom_sf"/>
</dbReference>
<dbReference type="SUPFAM" id="SSF56014">
    <property type="entry name" value="Nitrite and sulphite reductase 4Fe-4S domain-like"/>
    <property type="match status" value="1"/>
</dbReference>
<dbReference type="GO" id="GO:0016491">
    <property type="term" value="F:oxidoreductase activity"/>
    <property type="evidence" value="ECO:0007669"/>
    <property type="project" value="UniProtKB-KW"/>
</dbReference>
<dbReference type="OrthoDB" id="7459360at2"/>
<dbReference type="Gene3D" id="3.90.480.20">
    <property type="match status" value="1"/>
</dbReference>
<evidence type="ECO:0000256" key="6">
    <source>
        <dbReference type="ARBA" id="ARBA00023014"/>
    </source>
</evidence>
<dbReference type="InterPro" id="IPR045854">
    <property type="entry name" value="NO2/SO3_Rdtase_4Fe4S_sf"/>
</dbReference>
<sequence length="401" mass="41906">MSAPVIQGWCPGALRPMMSGDGLVVRVRPRNNSLTASQAEGLAATAIRHGNGYLSLSNRANINIRGVTTETHPDLIAELMALDLVDANAENEARRNILVNPVRPHFLGDPDLYPNVPIADALADALAGPDAPRLPGKFGFVVDLHLGLRYLGRDIGDIRIESAETGGQDFILRADGMSTGTRVTGDTAAGLAIEMARWFIASGGVGPDGRGRMRDHIAGGAQLPAGLTGDVSPAPQARPPKPGPYGGGKLLAFAFGQVRAEKFAWLAKAGGSIRITPWRMVYFSSGLKRRRDLHHDGDFITNPADPLLNVVACTGAPGCPQALGPTRALARQLAPLVPQGKLLHVSGCAKGCAHPGPAPATLTATGPGRYDLILNDTAAGTPARPGIQPDDLTTTDLFPTG</sequence>
<keyword evidence="1" id="KW-0004">4Fe-4S</keyword>
<dbReference type="PANTHER" id="PTHR32439:SF9">
    <property type="entry name" value="BLR3264 PROTEIN"/>
    <property type="match status" value="1"/>
</dbReference>
<keyword evidence="4" id="KW-0560">Oxidoreductase</keyword>
<keyword evidence="2" id="KW-0349">Heme</keyword>
<evidence type="ECO:0000256" key="2">
    <source>
        <dbReference type="ARBA" id="ARBA00022617"/>
    </source>
</evidence>
<dbReference type="GO" id="GO:0046872">
    <property type="term" value="F:metal ion binding"/>
    <property type="evidence" value="ECO:0007669"/>
    <property type="project" value="UniProtKB-KW"/>
</dbReference>
<dbReference type="InterPro" id="IPR051329">
    <property type="entry name" value="NIR_SIR_4Fe-4S"/>
</dbReference>
<feature type="region of interest" description="Disordered" evidence="7">
    <location>
        <begin position="379"/>
        <end position="401"/>
    </location>
</feature>
<feature type="domain" description="Nitrite/Sulfite reductase ferredoxin-like" evidence="8">
    <location>
        <begin position="16"/>
        <end position="81"/>
    </location>
</feature>
<comment type="caution">
    <text evidence="9">The sequence shown here is derived from an EMBL/GenBank/DDBJ whole genome shotgun (WGS) entry which is preliminary data.</text>
</comment>
<evidence type="ECO:0000313" key="9">
    <source>
        <dbReference type="EMBL" id="PQV55752.1"/>
    </source>
</evidence>
<dbReference type="Pfam" id="PF03460">
    <property type="entry name" value="NIR_SIR_ferr"/>
    <property type="match status" value="1"/>
</dbReference>
<organism evidence="9 10">
    <name type="scientific">Albidovulum denitrificans</name>
    <dbReference type="NCBI Taxonomy" id="404881"/>
    <lineage>
        <taxon>Bacteria</taxon>
        <taxon>Pseudomonadati</taxon>
        <taxon>Pseudomonadota</taxon>
        <taxon>Alphaproteobacteria</taxon>
        <taxon>Rhodobacterales</taxon>
        <taxon>Paracoccaceae</taxon>
        <taxon>Albidovulum</taxon>
    </lineage>
</organism>
<evidence type="ECO:0000256" key="1">
    <source>
        <dbReference type="ARBA" id="ARBA00022485"/>
    </source>
</evidence>
<dbReference type="EMBL" id="PVEP01000007">
    <property type="protein sequence ID" value="PQV55752.1"/>
    <property type="molecule type" value="Genomic_DNA"/>
</dbReference>
<feature type="compositionally biased region" description="Low complexity" evidence="7">
    <location>
        <begin position="390"/>
        <end position="401"/>
    </location>
</feature>
<dbReference type="InterPro" id="IPR005117">
    <property type="entry name" value="NiRdtase/SiRdtase_haem-b_fer"/>
</dbReference>
<dbReference type="Proteomes" id="UP000238338">
    <property type="component" value="Unassembled WGS sequence"/>
</dbReference>
<proteinExistence type="predicted"/>
<keyword evidence="5" id="KW-0408">Iron</keyword>
<accession>A0A2S8S4M3</accession>
<dbReference type="Gene3D" id="3.30.413.10">
    <property type="entry name" value="Sulfite Reductase Hemoprotein, domain 1"/>
    <property type="match status" value="1"/>
</dbReference>
<dbReference type="SUPFAM" id="SSF55124">
    <property type="entry name" value="Nitrite/Sulfite reductase N-terminal domain-like"/>
    <property type="match status" value="1"/>
</dbReference>
<dbReference type="AlphaFoldDB" id="A0A2S8S4M3"/>
<dbReference type="RefSeq" id="WP_105515654.1">
    <property type="nucleotide sequence ID" value="NZ_PVEP01000007.1"/>
</dbReference>
<keyword evidence="6" id="KW-0411">Iron-sulfur</keyword>
<evidence type="ECO:0000256" key="7">
    <source>
        <dbReference type="SAM" id="MobiDB-lite"/>
    </source>
</evidence>
<dbReference type="PANTHER" id="PTHR32439">
    <property type="entry name" value="FERREDOXIN--NITRITE REDUCTASE, CHLOROPLASTIC"/>
    <property type="match status" value="1"/>
</dbReference>
<keyword evidence="3" id="KW-0479">Metal-binding</keyword>
<feature type="region of interest" description="Disordered" evidence="7">
    <location>
        <begin position="224"/>
        <end position="243"/>
    </location>
</feature>
<dbReference type="GO" id="GO:0051539">
    <property type="term" value="F:4 iron, 4 sulfur cluster binding"/>
    <property type="evidence" value="ECO:0007669"/>
    <property type="project" value="UniProtKB-KW"/>
</dbReference>
<evidence type="ECO:0000259" key="8">
    <source>
        <dbReference type="Pfam" id="PF03460"/>
    </source>
</evidence>
<evidence type="ECO:0000313" key="10">
    <source>
        <dbReference type="Proteomes" id="UP000238338"/>
    </source>
</evidence>
<name>A0A2S8S4M3_9RHOB</name>
<keyword evidence="10" id="KW-1185">Reference proteome</keyword>
<evidence type="ECO:0000256" key="3">
    <source>
        <dbReference type="ARBA" id="ARBA00022723"/>
    </source>
</evidence>
<evidence type="ECO:0000256" key="4">
    <source>
        <dbReference type="ARBA" id="ARBA00023002"/>
    </source>
</evidence>
<evidence type="ECO:0000256" key="5">
    <source>
        <dbReference type="ARBA" id="ARBA00023004"/>
    </source>
</evidence>
<gene>
    <name evidence="9" type="ORF">LX70_03074</name>
</gene>
<protein>
    <submittedName>
        <fullName evidence="9">Precorrin-3B synthase</fullName>
    </submittedName>
</protein>